<evidence type="ECO:0000313" key="2">
    <source>
        <dbReference type="EMBL" id="KIH93982.1"/>
    </source>
</evidence>
<keyword evidence="2" id="KW-0489">Methyltransferase</keyword>
<protein>
    <submittedName>
        <fullName evidence="2">Methyltransferase type 12</fullName>
    </submittedName>
</protein>
<keyword evidence="2" id="KW-0808">Transferase</keyword>
<organism evidence="2 3">
    <name type="scientific">Sporothrix brasiliensis 5110</name>
    <dbReference type="NCBI Taxonomy" id="1398154"/>
    <lineage>
        <taxon>Eukaryota</taxon>
        <taxon>Fungi</taxon>
        <taxon>Dikarya</taxon>
        <taxon>Ascomycota</taxon>
        <taxon>Pezizomycotina</taxon>
        <taxon>Sordariomycetes</taxon>
        <taxon>Sordariomycetidae</taxon>
        <taxon>Ophiostomatales</taxon>
        <taxon>Ophiostomataceae</taxon>
        <taxon>Sporothrix</taxon>
    </lineage>
</organism>
<dbReference type="AlphaFoldDB" id="A0A0C2JAR4"/>
<name>A0A0C2JAR4_9PEZI</name>
<dbReference type="RefSeq" id="XP_040621992.1">
    <property type="nucleotide sequence ID" value="XM_040764246.1"/>
</dbReference>
<dbReference type="GeneID" id="63679167"/>
<dbReference type="CDD" id="cd02440">
    <property type="entry name" value="AdoMet_MTases"/>
    <property type="match status" value="1"/>
</dbReference>
<dbReference type="OrthoDB" id="2013972at2759"/>
<comment type="caution">
    <text evidence="2">The sequence shown here is derived from an EMBL/GenBank/DDBJ whole genome shotgun (WGS) entry which is preliminary data.</text>
</comment>
<evidence type="ECO:0000313" key="3">
    <source>
        <dbReference type="Proteomes" id="UP000031575"/>
    </source>
</evidence>
<sequence length="402" mass="44431">MDGIDDLDDTADAASFIEPASASASASDDNASIGTTDHLAITSDYDPTLHHRRTATSTTAGASLVGSLTDSVTEHVFENGRRYHRYKSGRYPIPNDDMEASRENVRNALFSELLGGQLHLAPLARPQHIMDVGTGFGDWAVEAGDRYPSARVVGLDLSPIQPVWIPPNVEFVVDDVEDNAWIHGSDVDFFHFRMVAVVLKDPAAVARTAFASLRPGGWIEFQEVYPRIACQDGDVDDDDDNNIINNNNNNSTRHPGAGGDYVVARFYRLAARVLRRRYGWDLFAAGHLPRQLQDIGFVRVQRRVCHVPIGYWPKDPRRMQQAFLLEETLTEFMAAMQAKPFSGGIDLAADEGEDGGARVVMSADEVDALCHEVRAALRAKHVHAYIPFHFIWAQKPEQPPSG</sequence>
<gene>
    <name evidence="2" type="ORF">SPBR_05984</name>
</gene>
<evidence type="ECO:0000256" key="1">
    <source>
        <dbReference type="ARBA" id="ARBA00038158"/>
    </source>
</evidence>
<dbReference type="PANTHER" id="PTHR43591:SF10">
    <property type="entry name" value="ABC TRANSMEMBRANE TYPE-1 DOMAIN-CONTAINING PROTEIN-RELATED"/>
    <property type="match status" value="1"/>
</dbReference>
<dbReference type="SUPFAM" id="SSF53335">
    <property type="entry name" value="S-adenosyl-L-methionine-dependent methyltransferases"/>
    <property type="match status" value="1"/>
</dbReference>
<reference evidence="2 3" key="1">
    <citation type="journal article" date="2014" name="BMC Genomics">
        <title>Comparative genomics of the major fungal agents of human and animal Sporotrichosis: Sporothrix schenckii and Sporothrix brasiliensis.</title>
        <authorList>
            <person name="Teixeira M.M."/>
            <person name="de Almeida L.G."/>
            <person name="Kubitschek-Barreira P."/>
            <person name="Alves F.L."/>
            <person name="Kioshima E.S."/>
            <person name="Abadio A.K."/>
            <person name="Fernandes L."/>
            <person name="Derengowski L.S."/>
            <person name="Ferreira K.S."/>
            <person name="Souza R.C."/>
            <person name="Ruiz J.C."/>
            <person name="de Andrade N.C."/>
            <person name="Paes H.C."/>
            <person name="Nicola A.M."/>
            <person name="Albuquerque P."/>
            <person name="Gerber A.L."/>
            <person name="Martins V.P."/>
            <person name="Peconick L.D."/>
            <person name="Neto A.V."/>
            <person name="Chaucanez C.B."/>
            <person name="Silva P.A."/>
            <person name="Cunha O.L."/>
            <person name="de Oliveira F.F."/>
            <person name="dos Santos T.C."/>
            <person name="Barros A.L."/>
            <person name="Soares M.A."/>
            <person name="de Oliveira L.M."/>
            <person name="Marini M.M."/>
            <person name="Villalobos-Duno H."/>
            <person name="Cunha M.M."/>
            <person name="de Hoog S."/>
            <person name="da Silveira J.F."/>
            <person name="Henrissat B."/>
            <person name="Nino-Vega G.A."/>
            <person name="Cisalpino P.S."/>
            <person name="Mora-Montes H.M."/>
            <person name="Almeida S.R."/>
            <person name="Stajich J.E."/>
            <person name="Lopes-Bezerra L.M."/>
            <person name="Vasconcelos A.T."/>
            <person name="Felipe M.S."/>
        </authorList>
    </citation>
    <scope>NUCLEOTIDE SEQUENCE [LARGE SCALE GENOMIC DNA]</scope>
    <source>
        <strain evidence="2 3">5110</strain>
    </source>
</reference>
<dbReference type="Pfam" id="PF13489">
    <property type="entry name" value="Methyltransf_23"/>
    <property type="match status" value="1"/>
</dbReference>
<dbReference type="PANTHER" id="PTHR43591">
    <property type="entry name" value="METHYLTRANSFERASE"/>
    <property type="match status" value="1"/>
</dbReference>
<dbReference type="VEuPathDB" id="FungiDB:SPBR_05984"/>
<dbReference type="EMBL" id="AWTV01000004">
    <property type="protein sequence ID" value="KIH93982.1"/>
    <property type="molecule type" value="Genomic_DNA"/>
</dbReference>
<dbReference type="Gene3D" id="3.40.50.150">
    <property type="entry name" value="Vaccinia Virus protein VP39"/>
    <property type="match status" value="1"/>
</dbReference>
<dbReference type="GO" id="GO:0032259">
    <property type="term" value="P:methylation"/>
    <property type="evidence" value="ECO:0007669"/>
    <property type="project" value="UniProtKB-KW"/>
</dbReference>
<comment type="similarity">
    <text evidence="1">Belongs to the methyltransferase superfamily. LaeA methyltransferase family.</text>
</comment>
<proteinExistence type="inferred from homology"/>
<accession>A0A0C2JAR4</accession>
<keyword evidence="3" id="KW-1185">Reference proteome</keyword>
<dbReference type="Proteomes" id="UP000031575">
    <property type="component" value="Unassembled WGS sequence"/>
</dbReference>
<dbReference type="GO" id="GO:0008168">
    <property type="term" value="F:methyltransferase activity"/>
    <property type="evidence" value="ECO:0007669"/>
    <property type="project" value="UniProtKB-KW"/>
</dbReference>
<dbReference type="HOGENOM" id="CLU_010595_7_1_1"/>
<dbReference type="InterPro" id="IPR029063">
    <property type="entry name" value="SAM-dependent_MTases_sf"/>
</dbReference>